<evidence type="ECO:0000256" key="3">
    <source>
        <dbReference type="ARBA" id="ARBA00022490"/>
    </source>
</evidence>
<feature type="domain" description="CN hydrolase" evidence="5">
    <location>
        <begin position="10"/>
        <end position="289"/>
    </location>
</feature>
<dbReference type="EMBL" id="AGVY01000265">
    <property type="protein sequence ID" value="EHN01760.1"/>
    <property type="molecule type" value="Genomic_DNA"/>
</dbReference>
<protein>
    <submittedName>
        <fullName evidence="6">Nit2p</fullName>
    </submittedName>
</protein>
<evidence type="ECO:0000256" key="1">
    <source>
        <dbReference type="ARBA" id="ARBA00004496"/>
    </source>
</evidence>
<accession>H0GWP5</accession>
<keyword evidence="4" id="KW-0378">Hydrolase</keyword>
<dbReference type="InterPro" id="IPR003010">
    <property type="entry name" value="C-N_Hydrolase"/>
</dbReference>
<dbReference type="GO" id="GO:0005737">
    <property type="term" value="C:cytoplasm"/>
    <property type="evidence" value="ECO:0007669"/>
    <property type="project" value="UniProtKB-SubCell"/>
</dbReference>
<dbReference type="InterPro" id="IPR045254">
    <property type="entry name" value="Nit1/2_C-N_Hydrolase"/>
</dbReference>
<comment type="similarity">
    <text evidence="2">Belongs to the carbon-nitrogen hydrolase superfamily. NIT1/NIT2 family.</text>
</comment>
<sequence>MILQMSNNLKRVAIAQLCSSADLAKNLKVVKELIFKAIQCEADVVFFPEASDYLSQNPLHSKYLARKSPQFIQQLRSDITDLVRENSRNIDVSIGVHLPPTDQDLFDGNDRVKNVLLYINYEGKILQEYQKLHLFDVDVPNGPILKESKSVQPGNAIPNIIETPLGKLGNAICYDIRFPEFSLKLRSMGAEILCFPSAFTTKTGEAHWELLGRARAVDTQCFVIMPGQDGVHDLSDLEWEKQLHVTNSIKSPMRESWGHSMIIDPWGKIIAHADCQKSGPQLIVADLDYELLRKIRISMPLSNQRRDDLFH</sequence>
<evidence type="ECO:0000256" key="4">
    <source>
        <dbReference type="ARBA" id="ARBA00022801"/>
    </source>
</evidence>
<name>H0GWP5_SACCK</name>
<dbReference type="OrthoDB" id="10250282at2759"/>
<evidence type="ECO:0000259" key="5">
    <source>
        <dbReference type="PROSITE" id="PS50263"/>
    </source>
</evidence>
<comment type="subcellular location">
    <subcellularLocation>
        <location evidence="1">Cytoplasm</location>
    </subcellularLocation>
</comment>
<proteinExistence type="inferred from homology"/>
<dbReference type="PROSITE" id="PS01227">
    <property type="entry name" value="UPF0012"/>
    <property type="match status" value="1"/>
</dbReference>
<keyword evidence="3" id="KW-0963">Cytoplasm</keyword>
<dbReference type="GO" id="GO:0016811">
    <property type="term" value="F:hydrolase activity, acting on carbon-nitrogen (but not peptide) bonds, in linear amides"/>
    <property type="evidence" value="ECO:0007669"/>
    <property type="project" value="InterPro"/>
</dbReference>
<dbReference type="PANTHER" id="PTHR23088:SF27">
    <property type="entry name" value="DEAMINATED GLUTATHIONE AMIDASE"/>
    <property type="match status" value="1"/>
</dbReference>
<keyword evidence="7" id="KW-1185">Reference proteome</keyword>
<dbReference type="PROSITE" id="PS50263">
    <property type="entry name" value="CN_HYDROLASE"/>
    <property type="match status" value="1"/>
</dbReference>
<dbReference type="CDD" id="cd07572">
    <property type="entry name" value="nit"/>
    <property type="match status" value="1"/>
</dbReference>
<dbReference type="Proteomes" id="UP000009009">
    <property type="component" value="Unassembled WGS sequence"/>
</dbReference>
<dbReference type="FunFam" id="3.60.110.10:FF:000024">
    <property type="entry name" value="Deaminated glutathione amidase"/>
    <property type="match status" value="1"/>
</dbReference>
<reference evidence="6 7" key="1">
    <citation type="journal article" date="2012" name="FEMS Yeast Res.">
        <title>The genome sequence of the wine yeast VIN7 reveals an allotriploid hybrid genome with Saccharomyces cerevisiae and Saccharomyces kudriavzevii origins.</title>
        <authorList>
            <person name="Borneman A.R."/>
            <person name="Desany B.A."/>
            <person name="Riches D."/>
            <person name="Affourtit J.P."/>
            <person name="Forgan A.H."/>
            <person name="Pretorius I.S."/>
            <person name="Egholm M."/>
            <person name="Chambers P.J."/>
        </authorList>
    </citation>
    <scope>NUCLEOTIDE SEQUENCE [LARGE SCALE GENOMIC DNA]</scope>
    <source>
        <strain evidence="6 7">VIN7</strain>
    </source>
</reference>
<evidence type="ECO:0000313" key="7">
    <source>
        <dbReference type="Proteomes" id="UP000009009"/>
    </source>
</evidence>
<evidence type="ECO:0000256" key="2">
    <source>
        <dbReference type="ARBA" id="ARBA00010613"/>
    </source>
</evidence>
<dbReference type="Gene3D" id="3.60.110.10">
    <property type="entry name" value="Carbon-nitrogen hydrolase"/>
    <property type="match status" value="1"/>
</dbReference>
<dbReference type="HOGENOM" id="CLU_030130_1_2_1"/>
<dbReference type="AlphaFoldDB" id="H0GWP5"/>
<comment type="caution">
    <text evidence="6">The sequence shown here is derived from an EMBL/GenBank/DDBJ whole genome shotgun (WGS) entry which is preliminary data.</text>
</comment>
<dbReference type="SUPFAM" id="SSF56317">
    <property type="entry name" value="Carbon-nitrogen hydrolase"/>
    <property type="match status" value="1"/>
</dbReference>
<dbReference type="InterPro" id="IPR036526">
    <property type="entry name" value="C-N_Hydrolase_sf"/>
</dbReference>
<evidence type="ECO:0000313" key="6">
    <source>
        <dbReference type="EMBL" id="EHN01760.1"/>
    </source>
</evidence>
<dbReference type="Pfam" id="PF00795">
    <property type="entry name" value="CN_hydrolase"/>
    <property type="match status" value="1"/>
</dbReference>
<dbReference type="PANTHER" id="PTHR23088">
    <property type="entry name" value="NITRILASE-RELATED"/>
    <property type="match status" value="1"/>
</dbReference>
<gene>
    <name evidence="6" type="ORF">VIN7_7929</name>
</gene>
<dbReference type="PhylomeDB" id="H0GWP5"/>
<dbReference type="InterPro" id="IPR001110">
    <property type="entry name" value="UPF0012_CS"/>
</dbReference>
<organism evidence="6 7">
    <name type="scientific">Saccharomyces cerevisiae x Saccharomyces kudriavzevii (strain VIN7)</name>
    <name type="common">Yeast</name>
    <dbReference type="NCBI Taxonomy" id="1095631"/>
    <lineage>
        <taxon>Eukaryota</taxon>
        <taxon>Fungi</taxon>
        <taxon>Dikarya</taxon>
        <taxon>Ascomycota</taxon>
        <taxon>Saccharomycotina</taxon>
        <taxon>Saccharomycetes</taxon>
        <taxon>Saccharomycetales</taxon>
        <taxon>Saccharomycetaceae</taxon>
        <taxon>Saccharomyces</taxon>
    </lineage>
</organism>